<keyword evidence="2" id="KW-1185">Reference proteome</keyword>
<organism evidence="1 2">
    <name type="scientific">Pistacia atlantica</name>
    <dbReference type="NCBI Taxonomy" id="434234"/>
    <lineage>
        <taxon>Eukaryota</taxon>
        <taxon>Viridiplantae</taxon>
        <taxon>Streptophyta</taxon>
        <taxon>Embryophyta</taxon>
        <taxon>Tracheophyta</taxon>
        <taxon>Spermatophyta</taxon>
        <taxon>Magnoliopsida</taxon>
        <taxon>eudicotyledons</taxon>
        <taxon>Gunneridae</taxon>
        <taxon>Pentapetalae</taxon>
        <taxon>rosids</taxon>
        <taxon>malvids</taxon>
        <taxon>Sapindales</taxon>
        <taxon>Anacardiaceae</taxon>
        <taxon>Pistacia</taxon>
    </lineage>
</organism>
<name>A0ACC1B268_9ROSI</name>
<accession>A0ACC1B268</accession>
<reference evidence="2" key="1">
    <citation type="journal article" date="2023" name="G3 (Bethesda)">
        <title>Genome assembly and association tests identify interacting loci associated with vigor, precocity, and sex in interspecific pistachio rootstocks.</title>
        <authorList>
            <person name="Palmer W."/>
            <person name="Jacygrad E."/>
            <person name="Sagayaradj S."/>
            <person name="Cavanaugh K."/>
            <person name="Han R."/>
            <person name="Bertier L."/>
            <person name="Beede B."/>
            <person name="Kafkas S."/>
            <person name="Golino D."/>
            <person name="Preece J."/>
            <person name="Michelmore R."/>
        </authorList>
    </citation>
    <scope>NUCLEOTIDE SEQUENCE [LARGE SCALE GENOMIC DNA]</scope>
</reference>
<evidence type="ECO:0000313" key="2">
    <source>
        <dbReference type="Proteomes" id="UP001164250"/>
    </source>
</evidence>
<proteinExistence type="predicted"/>
<dbReference type="Proteomes" id="UP001164250">
    <property type="component" value="Chromosome 7"/>
</dbReference>
<comment type="caution">
    <text evidence="1">The sequence shown here is derived from an EMBL/GenBank/DDBJ whole genome shotgun (WGS) entry which is preliminary data.</text>
</comment>
<gene>
    <name evidence="1" type="ORF">Patl1_25737</name>
</gene>
<dbReference type="EMBL" id="CM047903">
    <property type="protein sequence ID" value="KAJ0093028.1"/>
    <property type="molecule type" value="Genomic_DNA"/>
</dbReference>
<evidence type="ECO:0000313" key="1">
    <source>
        <dbReference type="EMBL" id="KAJ0093028.1"/>
    </source>
</evidence>
<protein>
    <submittedName>
        <fullName evidence="1">Uncharacterized protein</fullName>
    </submittedName>
</protein>
<sequence>MVATMAKETKRPPRDIPIGLVGSMSMITMIYCLMALALTMVVKYTQIDINAAYSVAFEQIGMKWAKYLVSVSPAISLQPTKNFLVLKTSSLVCFFFFFFSSVEYGITTLPFSCRNS</sequence>